<sequence>MVSFDTILLFFYNGLYIIVLKNSSIGGDRFTAGMDGK</sequence>
<dbReference type="EMBL" id="CTRP01000011">
    <property type="protein sequence ID" value="CQR72716.1"/>
    <property type="molecule type" value="Genomic_DNA"/>
</dbReference>
<proteinExistence type="predicted"/>
<dbReference type="AlphaFoldDB" id="A0A0U1KZB4"/>
<name>A0A0U1KZB4_9FIRM</name>
<reference evidence="2" key="1">
    <citation type="submission" date="2015-03" db="EMBL/GenBank/DDBJ databases">
        <authorList>
            <person name="Nijsse Bart"/>
        </authorList>
    </citation>
    <scope>NUCLEOTIDE SEQUENCE [LARGE SCALE GENOMIC DNA]</scope>
</reference>
<organism evidence="1 2">
    <name type="scientific">Sporomusa ovata</name>
    <dbReference type="NCBI Taxonomy" id="2378"/>
    <lineage>
        <taxon>Bacteria</taxon>
        <taxon>Bacillati</taxon>
        <taxon>Bacillota</taxon>
        <taxon>Negativicutes</taxon>
        <taxon>Selenomonadales</taxon>
        <taxon>Sporomusaceae</taxon>
        <taxon>Sporomusa</taxon>
    </lineage>
</organism>
<evidence type="ECO:0000313" key="2">
    <source>
        <dbReference type="Proteomes" id="UP000049855"/>
    </source>
</evidence>
<dbReference type="Proteomes" id="UP000049855">
    <property type="component" value="Unassembled WGS sequence"/>
</dbReference>
<evidence type="ECO:0000313" key="1">
    <source>
        <dbReference type="EMBL" id="CQR72716.1"/>
    </source>
</evidence>
<accession>A0A0U1KZB4</accession>
<keyword evidence="2" id="KW-1185">Reference proteome</keyword>
<protein>
    <submittedName>
        <fullName evidence="1">Uncharacterized protein</fullName>
    </submittedName>
</protein>
<gene>
    <name evidence="1" type="ORF">SpAn4DRAFT_3176</name>
</gene>